<sequence length="82" mass="8957">MRRSTCWPACSSKTTACCSTSPTAASGSRASSARPESTKRMDFMYARSADLLHAVTVYLQMRGALLMYRGSMTRSIKAVLNL</sequence>
<evidence type="ECO:0000313" key="2">
    <source>
        <dbReference type="EMBL" id="JAE14576.1"/>
    </source>
</evidence>
<organism evidence="2">
    <name type="scientific">Arundo donax</name>
    <name type="common">Giant reed</name>
    <name type="synonym">Donax arundinaceus</name>
    <dbReference type="NCBI Taxonomy" id="35708"/>
    <lineage>
        <taxon>Eukaryota</taxon>
        <taxon>Viridiplantae</taxon>
        <taxon>Streptophyta</taxon>
        <taxon>Embryophyta</taxon>
        <taxon>Tracheophyta</taxon>
        <taxon>Spermatophyta</taxon>
        <taxon>Magnoliopsida</taxon>
        <taxon>Liliopsida</taxon>
        <taxon>Poales</taxon>
        <taxon>Poaceae</taxon>
        <taxon>PACMAD clade</taxon>
        <taxon>Arundinoideae</taxon>
        <taxon>Arundineae</taxon>
        <taxon>Arundo</taxon>
    </lineage>
</organism>
<dbReference type="AlphaFoldDB" id="A0A0A9FW92"/>
<feature type="region of interest" description="Disordered" evidence="1">
    <location>
        <begin position="1"/>
        <end position="37"/>
    </location>
</feature>
<accession>A0A0A9FW92</accession>
<proteinExistence type="predicted"/>
<evidence type="ECO:0000256" key="1">
    <source>
        <dbReference type="SAM" id="MobiDB-lite"/>
    </source>
</evidence>
<dbReference type="EMBL" id="GBRH01183320">
    <property type="protein sequence ID" value="JAE14576.1"/>
    <property type="molecule type" value="Transcribed_RNA"/>
</dbReference>
<name>A0A0A9FW92_ARUDO</name>
<protein>
    <submittedName>
        <fullName evidence="2">Uncharacterized protein</fullName>
    </submittedName>
</protein>
<feature type="compositionally biased region" description="Low complexity" evidence="1">
    <location>
        <begin position="9"/>
        <end position="35"/>
    </location>
</feature>
<reference evidence="2" key="1">
    <citation type="submission" date="2014-09" db="EMBL/GenBank/DDBJ databases">
        <authorList>
            <person name="Magalhaes I.L.F."/>
            <person name="Oliveira U."/>
            <person name="Santos F.R."/>
            <person name="Vidigal T.H.D.A."/>
            <person name="Brescovit A.D."/>
            <person name="Santos A.J."/>
        </authorList>
    </citation>
    <scope>NUCLEOTIDE SEQUENCE</scope>
    <source>
        <tissue evidence="2">Shoot tissue taken approximately 20 cm above the soil surface</tissue>
    </source>
</reference>
<reference evidence="2" key="2">
    <citation type="journal article" date="2015" name="Data Brief">
        <title>Shoot transcriptome of the giant reed, Arundo donax.</title>
        <authorList>
            <person name="Barrero R.A."/>
            <person name="Guerrero F.D."/>
            <person name="Moolhuijzen P."/>
            <person name="Goolsby J.A."/>
            <person name="Tidwell J."/>
            <person name="Bellgard S.E."/>
            <person name="Bellgard M.I."/>
        </authorList>
    </citation>
    <scope>NUCLEOTIDE SEQUENCE</scope>
    <source>
        <tissue evidence="2">Shoot tissue taken approximately 20 cm above the soil surface</tissue>
    </source>
</reference>